<comment type="caution">
    <text evidence="1">The sequence shown here is derived from an EMBL/GenBank/DDBJ whole genome shotgun (WGS) entry which is preliminary data.</text>
</comment>
<reference evidence="2" key="1">
    <citation type="submission" date="2015-03" db="EMBL/GenBank/DDBJ databases">
        <authorList>
            <consortium name="Pathogen Informatics"/>
        </authorList>
    </citation>
    <scope>NUCLEOTIDE SEQUENCE [LARGE SCALE GENOMIC DNA]</scope>
    <source>
        <strain evidence="2">N09902308</strain>
    </source>
</reference>
<dbReference type="EMBL" id="CSBK01001261">
    <property type="protein sequence ID" value="COY48456.1"/>
    <property type="molecule type" value="Genomic_DNA"/>
</dbReference>
<evidence type="ECO:0000313" key="2">
    <source>
        <dbReference type="Proteomes" id="UP000039021"/>
    </source>
</evidence>
<sequence>MDTLYGHAAGAALGSPAAVGRPIPVPTANTAAARHDTERKKAIVCAE</sequence>
<protein>
    <submittedName>
        <fullName evidence="1">Uncharacterized protein</fullName>
    </submittedName>
</protein>
<name>A0A916LCL5_MYCTX</name>
<proteinExistence type="predicted"/>
<organism evidence="1 2">
    <name type="scientific">Mycobacterium tuberculosis</name>
    <dbReference type="NCBI Taxonomy" id="1773"/>
    <lineage>
        <taxon>Bacteria</taxon>
        <taxon>Bacillati</taxon>
        <taxon>Actinomycetota</taxon>
        <taxon>Actinomycetes</taxon>
        <taxon>Mycobacteriales</taxon>
        <taxon>Mycobacteriaceae</taxon>
        <taxon>Mycobacterium</taxon>
        <taxon>Mycobacterium tuberculosis complex</taxon>
    </lineage>
</organism>
<gene>
    <name evidence="1" type="ORF">ERS007739_02681</name>
</gene>
<dbReference type="AlphaFoldDB" id="A0A916LCL5"/>
<evidence type="ECO:0000313" key="1">
    <source>
        <dbReference type="EMBL" id="COY48456.1"/>
    </source>
</evidence>
<accession>A0A916LCL5</accession>
<dbReference type="Proteomes" id="UP000039021">
    <property type="component" value="Unassembled WGS sequence"/>
</dbReference>